<protein>
    <submittedName>
        <fullName evidence="1">Uncharacterized protein</fullName>
    </submittedName>
</protein>
<evidence type="ECO:0000313" key="1">
    <source>
        <dbReference type="EMBL" id="MCM3714108.1"/>
    </source>
</evidence>
<sequence>MGGFTDLRSPVYPPEMLDRAVEADGNVFLEPFDLLEMGRMAASIRVNLSMFSVSDLGHYNCGCMSFILE</sequence>
<dbReference type="AlphaFoldDB" id="A0A9X2DPK2"/>
<keyword evidence="2" id="KW-1185">Reference proteome</keyword>
<reference evidence="1" key="1">
    <citation type="submission" date="2022-05" db="EMBL/GenBank/DDBJ databases">
        <title>Comparative Genomics of Spacecraft Associated Microbes.</title>
        <authorList>
            <person name="Tran M.T."/>
            <person name="Wright A."/>
            <person name="Seuylemezian A."/>
            <person name="Eisen J."/>
            <person name="Coil D."/>
        </authorList>
    </citation>
    <scope>NUCLEOTIDE SEQUENCE</scope>
    <source>
        <strain evidence="1">214.1.1</strain>
    </source>
</reference>
<organism evidence="1 2">
    <name type="scientific">Halalkalibacter oceani</name>
    <dbReference type="NCBI Taxonomy" id="1653776"/>
    <lineage>
        <taxon>Bacteria</taxon>
        <taxon>Bacillati</taxon>
        <taxon>Bacillota</taxon>
        <taxon>Bacilli</taxon>
        <taxon>Bacillales</taxon>
        <taxon>Bacillaceae</taxon>
        <taxon>Halalkalibacter</taxon>
    </lineage>
</organism>
<evidence type="ECO:0000313" key="2">
    <source>
        <dbReference type="Proteomes" id="UP001139179"/>
    </source>
</evidence>
<proteinExistence type="predicted"/>
<dbReference type="RefSeq" id="WP_251222895.1">
    <property type="nucleotide sequence ID" value="NZ_JAMBOL010000005.1"/>
</dbReference>
<dbReference type="Proteomes" id="UP001139179">
    <property type="component" value="Unassembled WGS sequence"/>
</dbReference>
<accession>A0A9X2DPK2</accession>
<name>A0A9X2DPK2_9BACI</name>
<comment type="caution">
    <text evidence="1">The sequence shown here is derived from an EMBL/GenBank/DDBJ whole genome shotgun (WGS) entry which is preliminary data.</text>
</comment>
<dbReference type="EMBL" id="JAMBOL010000005">
    <property type="protein sequence ID" value="MCM3714108.1"/>
    <property type="molecule type" value="Genomic_DNA"/>
</dbReference>
<gene>
    <name evidence="1" type="ORF">M3202_08415</name>
</gene>